<dbReference type="PANTHER" id="PTHR14009:SF1">
    <property type="entry name" value="MITOCHONDRIAL PROTON_CALCIUM EXCHANGER PROTEIN"/>
    <property type="match status" value="1"/>
</dbReference>
<gene>
    <name evidence="1" type="ORF">SASPL_123197</name>
</gene>
<proteinExistence type="predicted"/>
<dbReference type="GO" id="GO:0030003">
    <property type="term" value="P:intracellular monoatomic cation homeostasis"/>
    <property type="evidence" value="ECO:0007669"/>
    <property type="project" value="TreeGrafter"/>
</dbReference>
<dbReference type="AlphaFoldDB" id="A0A8X8XNK9"/>
<organism evidence="1">
    <name type="scientific">Salvia splendens</name>
    <name type="common">Scarlet sage</name>
    <dbReference type="NCBI Taxonomy" id="180675"/>
    <lineage>
        <taxon>Eukaryota</taxon>
        <taxon>Viridiplantae</taxon>
        <taxon>Streptophyta</taxon>
        <taxon>Embryophyta</taxon>
        <taxon>Tracheophyta</taxon>
        <taxon>Spermatophyta</taxon>
        <taxon>Magnoliopsida</taxon>
        <taxon>eudicotyledons</taxon>
        <taxon>Gunneridae</taxon>
        <taxon>Pentapetalae</taxon>
        <taxon>asterids</taxon>
        <taxon>lamiids</taxon>
        <taxon>Lamiales</taxon>
        <taxon>Lamiaceae</taxon>
        <taxon>Nepetoideae</taxon>
        <taxon>Mentheae</taxon>
        <taxon>Salviinae</taxon>
        <taxon>Salvia</taxon>
        <taxon>Salvia subgen. Calosphace</taxon>
        <taxon>core Calosphace</taxon>
    </lineage>
</organism>
<dbReference type="GO" id="GO:0005743">
    <property type="term" value="C:mitochondrial inner membrane"/>
    <property type="evidence" value="ECO:0007669"/>
    <property type="project" value="InterPro"/>
</dbReference>
<sequence length="247" mass="28724">MIVILVSFNINCVLKQVILDEIGWLNFYAAYNNQLHQERRRSKHPPIQAEMCNFFFSDVSIQALLSTCLEDYWVAYDGTVEMPKIVEKNNPDMRPSLWMNGTKSSSAVDTRYRPAEINRIEKHSQNQVGLIDQSLEIFTKHAETIGSLSVYAISTSSSFQGENEAFLTSWQSKQKTFQRNILKSTRDVWMGTQLLFVDISYTMRLVQKRLHGHRVTQRERKKIYRTTSDMFTLIPVAILMLLPVSWF</sequence>
<evidence type="ECO:0000313" key="2">
    <source>
        <dbReference type="Proteomes" id="UP000298416"/>
    </source>
</evidence>
<reference evidence="1" key="2">
    <citation type="submission" date="2020-08" db="EMBL/GenBank/DDBJ databases">
        <title>Plant Genome Project.</title>
        <authorList>
            <person name="Zhang R.-G."/>
        </authorList>
    </citation>
    <scope>NUCLEOTIDE SEQUENCE</scope>
    <source>
        <strain evidence="1">Huo1</strain>
        <tissue evidence="1">Leaf</tissue>
    </source>
</reference>
<accession>A0A8X8XNK9</accession>
<reference evidence="1" key="1">
    <citation type="submission" date="2018-01" db="EMBL/GenBank/DDBJ databases">
        <authorList>
            <person name="Mao J.F."/>
        </authorList>
    </citation>
    <scope>NUCLEOTIDE SEQUENCE</scope>
    <source>
        <strain evidence="1">Huo1</strain>
        <tissue evidence="1">Leaf</tissue>
    </source>
</reference>
<dbReference type="PANTHER" id="PTHR14009">
    <property type="entry name" value="LEUCINE ZIPPER-EF-HAND CONTAINING TRANSMEMBRANE PROTEIN"/>
    <property type="match status" value="1"/>
</dbReference>
<keyword evidence="2" id="KW-1185">Reference proteome</keyword>
<protein>
    <submittedName>
        <fullName evidence="1">Uncharacterized protein</fullName>
    </submittedName>
</protein>
<dbReference type="InterPro" id="IPR044202">
    <property type="entry name" value="LETM1/MDM38-like"/>
</dbReference>
<dbReference type="EMBL" id="PNBA02000008">
    <property type="protein sequence ID" value="KAG6415779.1"/>
    <property type="molecule type" value="Genomic_DNA"/>
</dbReference>
<name>A0A8X8XNK9_SALSN</name>
<comment type="caution">
    <text evidence="1">The sequence shown here is derived from an EMBL/GenBank/DDBJ whole genome shotgun (WGS) entry which is preliminary data.</text>
</comment>
<dbReference type="Proteomes" id="UP000298416">
    <property type="component" value="Unassembled WGS sequence"/>
</dbReference>
<evidence type="ECO:0000313" key="1">
    <source>
        <dbReference type="EMBL" id="KAG6415779.1"/>
    </source>
</evidence>